<dbReference type="InterPro" id="IPR046796">
    <property type="entry name" value="Transposase_32_dom"/>
</dbReference>
<gene>
    <name evidence="3" type="ORF">V6N11_077014</name>
</gene>
<protein>
    <recommendedName>
        <fullName evidence="2">Putative plant transposon protein domain-containing protein</fullName>
    </recommendedName>
</protein>
<feature type="compositionally biased region" description="Acidic residues" evidence="1">
    <location>
        <begin position="586"/>
        <end position="599"/>
    </location>
</feature>
<proteinExistence type="predicted"/>
<evidence type="ECO:0000259" key="2">
    <source>
        <dbReference type="Pfam" id="PF20167"/>
    </source>
</evidence>
<dbReference type="EMBL" id="JBBPBN010000006">
    <property type="protein sequence ID" value="KAK9034963.1"/>
    <property type="molecule type" value="Genomic_DNA"/>
</dbReference>
<accession>A0ABR2TBT6</accession>
<organism evidence="3 4">
    <name type="scientific">Hibiscus sabdariffa</name>
    <name type="common">roselle</name>
    <dbReference type="NCBI Taxonomy" id="183260"/>
    <lineage>
        <taxon>Eukaryota</taxon>
        <taxon>Viridiplantae</taxon>
        <taxon>Streptophyta</taxon>
        <taxon>Embryophyta</taxon>
        <taxon>Tracheophyta</taxon>
        <taxon>Spermatophyta</taxon>
        <taxon>Magnoliopsida</taxon>
        <taxon>eudicotyledons</taxon>
        <taxon>Gunneridae</taxon>
        <taxon>Pentapetalae</taxon>
        <taxon>rosids</taxon>
        <taxon>malvids</taxon>
        <taxon>Malvales</taxon>
        <taxon>Malvaceae</taxon>
        <taxon>Malvoideae</taxon>
        <taxon>Hibiscus</taxon>
    </lineage>
</organism>
<dbReference type="PANTHER" id="PTHR47266">
    <property type="entry name" value="ENDONUCLEASE-RELATED"/>
    <property type="match status" value="1"/>
</dbReference>
<evidence type="ECO:0000256" key="1">
    <source>
        <dbReference type="SAM" id="MobiDB-lite"/>
    </source>
</evidence>
<evidence type="ECO:0000313" key="4">
    <source>
        <dbReference type="Proteomes" id="UP001396334"/>
    </source>
</evidence>
<keyword evidence="4" id="KW-1185">Reference proteome</keyword>
<feature type="region of interest" description="Disordered" evidence="1">
    <location>
        <begin position="508"/>
        <end position="675"/>
    </location>
</feature>
<comment type="caution">
    <text evidence="3">The sequence shown here is derived from an EMBL/GenBank/DDBJ whole genome shotgun (WGS) entry which is preliminary data.</text>
</comment>
<reference evidence="3 4" key="1">
    <citation type="journal article" date="2024" name="G3 (Bethesda)">
        <title>Genome assembly of Hibiscus sabdariffa L. provides insights into metabolisms of medicinal natural products.</title>
        <authorList>
            <person name="Kim T."/>
        </authorList>
    </citation>
    <scope>NUCLEOTIDE SEQUENCE [LARGE SCALE GENOMIC DNA]</scope>
    <source>
        <strain evidence="3">TK-2024</strain>
        <tissue evidence="3">Old leaves</tissue>
    </source>
</reference>
<evidence type="ECO:0000313" key="3">
    <source>
        <dbReference type="EMBL" id="KAK9034963.1"/>
    </source>
</evidence>
<name>A0ABR2TBT6_9ROSI</name>
<dbReference type="Pfam" id="PF20167">
    <property type="entry name" value="Transposase_32"/>
    <property type="match status" value="1"/>
</dbReference>
<feature type="domain" description="Putative plant transposon protein" evidence="2">
    <location>
        <begin position="234"/>
        <end position="415"/>
    </location>
</feature>
<feature type="compositionally biased region" description="Basic residues" evidence="1">
    <location>
        <begin position="663"/>
        <end position="675"/>
    </location>
</feature>
<sequence>MSPFKIVYGKACHLPVELEHKAFWAIKKLNMDAQLAREKRLLELNELEEFRLQAFESARLYKEKTKRWHDKHIMPHHFHEGQQVLLYNSRLKLFPGKLKSRWSGPFLVHKVYPYGVVEIKKDEDANIFKVNGQRLKVYTGAPILRDKGNRNFFFLLPKKLKAKKNNNGPLKNAAGSSQPPPPDAEEIAIFETEAAEERYQQTQSKQLLQEKGFVVSTGERFGLPQEVYDVIVYHGWEKFAKHPDEKELQKKSINVTLVKEFYAHFTDPNQQTVYVRSERVEFTARAINKFFAVKRWADLHTPFVNSMKDQNIDFLLENPCFQGAEWDEANTTVERDRLKPGAKLWMHFLKINLMPTTHTATVNLPRLQLLHSILNSRSINLGQLIVDEAFAGISRKQSPLLFPRLITTLCRQKGVMEDENDFYIRGRQGIKPSQIPSLMGFDEDATASAPPGGARTISAARMAELMALTERTQDQLRDMQEKMTSLFHYMRERDEAIQSYFLELLPDEPPLTKKKAPSTSTATPPVRPLAPEERTEPATPHVDTATSIPKPPAKTAIASKRTLTRKDKGKAPVKATPRAPAPEATVELDSDDDNDEDMPDAPPPPAPPVETTIPRHRLKRKANRNISTADLATEENIASEAEDDGSSTTPEETSIPNPPSSKAHYKRVATKQTPK</sequence>
<dbReference type="InterPro" id="IPR052160">
    <property type="entry name" value="Gypsy_RT_Integrase-like"/>
</dbReference>
<feature type="compositionally biased region" description="Polar residues" evidence="1">
    <location>
        <begin position="646"/>
        <end position="655"/>
    </location>
</feature>
<dbReference type="Proteomes" id="UP001396334">
    <property type="component" value="Unassembled WGS sequence"/>
</dbReference>
<feature type="compositionally biased region" description="Basic residues" evidence="1">
    <location>
        <begin position="614"/>
        <end position="623"/>
    </location>
</feature>